<gene>
    <name evidence="7" type="primary">SPOSA6832_00915</name>
</gene>
<dbReference type="GO" id="GO:0019781">
    <property type="term" value="F:NEDD8 activating enzyme activity"/>
    <property type="evidence" value="ECO:0007669"/>
    <property type="project" value="InterPro"/>
</dbReference>
<evidence type="ECO:0000259" key="6">
    <source>
        <dbReference type="Pfam" id="PF00899"/>
    </source>
</evidence>
<name>A0A0D6EHL2_SPOSA</name>
<dbReference type="GO" id="GO:0005737">
    <property type="term" value="C:cytoplasm"/>
    <property type="evidence" value="ECO:0007669"/>
    <property type="project" value="TreeGrafter"/>
</dbReference>
<dbReference type="InterPro" id="IPR030667">
    <property type="entry name" value="APP-BP1"/>
</dbReference>
<feature type="domain" description="THIF-type NAD/FAD binding fold" evidence="6">
    <location>
        <begin position="35"/>
        <end position="580"/>
    </location>
</feature>
<dbReference type="UniPathway" id="UPA00885"/>
<evidence type="ECO:0000256" key="1">
    <source>
        <dbReference type="ARBA" id="ARBA00005032"/>
    </source>
</evidence>
<dbReference type="InterPro" id="IPR000594">
    <property type="entry name" value="ThiF_NAD_FAD-bd"/>
</dbReference>
<reference evidence="8" key="1">
    <citation type="submission" date="2015-02" db="EMBL/GenBank/DDBJ databases">
        <authorList>
            <person name="Gon?alves P."/>
        </authorList>
    </citation>
    <scope>NUCLEOTIDE SEQUENCE [LARGE SCALE GENOMIC DNA]</scope>
</reference>
<dbReference type="EMBL" id="CENE01000003">
    <property type="protein sequence ID" value="CEQ39396.1"/>
    <property type="molecule type" value="Genomic_DNA"/>
</dbReference>
<evidence type="ECO:0000256" key="2">
    <source>
        <dbReference type="ARBA" id="ARBA00006868"/>
    </source>
</evidence>
<feature type="non-terminal residue" evidence="7">
    <location>
        <position position="1"/>
    </location>
</feature>
<dbReference type="Pfam" id="PF00899">
    <property type="entry name" value="ThiF"/>
    <property type="match status" value="1"/>
</dbReference>
<evidence type="ECO:0000256" key="3">
    <source>
        <dbReference type="ARBA" id="ARBA00015407"/>
    </source>
</evidence>
<evidence type="ECO:0000256" key="4">
    <source>
        <dbReference type="ARBA" id="ARBA00022786"/>
    </source>
</evidence>
<dbReference type="SUPFAM" id="SSF69572">
    <property type="entry name" value="Activating enzymes of the ubiquitin-like proteins"/>
    <property type="match status" value="1"/>
</dbReference>
<dbReference type="GO" id="GO:0045116">
    <property type="term" value="P:protein neddylation"/>
    <property type="evidence" value="ECO:0007669"/>
    <property type="project" value="UniProtKB-UniPathway"/>
</dbReference>
<dbReference type="FunFam" id="3.40.50.720:FF:000475">
    <property type="entry name" value="NEDD8-activating enzyme E1 regulatory subunit"/>
    <property type="match status" value="1"/>
</dbReference>
<accession>A0A0D6EHL2</accession>
<dbReference type="OrthoDB" id="1708823at2759"/>
<dbReference type="PANTHER" id="PTHR10953:SF29">
    <property type="entry name" value="NEDD8-ACTIVATING ENZYME E1 REGULATORY SUBUNIT"/>
    <property type="match status" value="1"/>
</dbReference>
<evidence type="ECO:0000313" key="7">
    <source>
        <dbReference type="EMBL" id="CEQ39396.1"/>
    </source>
</evidence>
<protein>
    <recommendedName>
        <fullName evidence="3">NEDD8-activating enzyme E1 regulatory subunit</fullName>
    </recommendedName>
</protein>
<comment type="pathway">
    <text evidence="1">Protein modification; protein neddylation.</text>
</comment>
<comment type="similarity">
    <text evidence="2">Belongs to the ubiquitin-activating E1 family. ULA1 subfamily.</text>
</comment>
<keyword evidence="8" id="KW-1185">Reference proteome</keyword>
<evidence type="ECO:0000256" key="5">
    <source>
        <dbReference type="SAM" id="MobiDB-lite"/>
    </source>
</evidence>
<proteinExistence type="inferred from homology"/>
<dbReference type="AlphaFoldDB" id="A0A0D6EHL2"/>
<keyword evidence="4" id="KW-0833">Ubl conjugation pathway</keyword>
<sequence length="603" mass="65181">MAASTAAVDQMPPPVQDAVPVPSSTGRPSHHSQRYDRQLRLWASSGQSALENANLLVVNANATATSALKNLVLPGIGKFTLLDPSTVQPNDIGNNFFLEPDSLGKSRAEEAVKFLCELNTDVTGVAIVQVRPPSRLIHSRELTRANMLSQSLADLLSSSPTSIGSYSLIIAVDVPPAELLQLADEAWKQGVPLVKVQSCGFYGALRVQVEELPIVETHPESLIDLRVHSPFPSLVAYAHSFDYATMDTAEHGHVPAVVILVKALEAWKAAHEGNGPTGAKERKEFMDAVLKQKVQSDEENFDEAVTLFRRAGTRTGIPPDIQRLFDDPACENVSASVCLCLFPALPSSLSASRRLTCSYSALQSSNFWLLLHAVRSFTTHPSNPSALLPLSGALPDMKADSKNYVSLQALYRAKAREDLGVVQTLLGELMDRLGVERSRVSEGEVETFVKHSAWLKVVRGRSLRQEHEDNALKGQIESLLAAASFQSPPDASLHIYLSLLASDVFYVRHARYPGDVDGPASVLESDAEELEGIAREVLKGLEGGDDGEVSEDLRAVIKEVYTSALLGGLVAQEAIKLVTRQYVPLSGTCVWDGVRSGTGVLEA</sequence>
<feature type="region of interest" description="Disordered" evidence="5">
    <location>
        <begin position="1"/>
        <end position="35"/>
    </location>
</feature>
<dbReference type="InterPro" id="IPR045886">
    <property type="entry name" value="ThiF/MoeB/HesA"/>
</dbReference>
<evidence type="ECO:0000313" key="8">
    <source>
        <dbReference type="Proteomes" id="UP000243876"/>
    </source>
</evidence>
<dbReference type="Gene3D" id="3.40.50.720">
    <property type="entry name" value="NAD(P)-binding Rossmann-like Domain"/>
    <property type="match status" value="2"/>
</dbReference>
<dbReference type="Proteomes" id="UP000243876">
    <property type="component" value="Unassembled WGS sequence"/>
</dbReference>
<dbReference type="PIRSF" id="PIRSF039099">
    <property type="entry name" value="APP-BP1"/>
    <property type="match status" value="1"/>
</dbReference>
<organism evidence="7 8">
    <name type="scientific">Sporidiobolus salmonicolor</name>
    <name type="common">Yeast-like fungus</name>
    <name type="synonym">Sporobolomyces salmonicolor</name>
    <dbReference type="NCBI Taxonomy" id="5005"/>
    <lineage>
        <taxon>Eukaryota</taxon>
        <taxon>Fungi</taxon>
        <taxon>Dikarya</taxon>
        <taxon>Basidiomycota</taxon>
        <taxon>Pucciniomycotina</taxon>
        <taxon>Microbotryomycetes</taxon>
        <taxon>Sporidiobolales</taxon>
        <taxon>Sporidiobolaceae</taxon>
        <taxon>Sporobolomyces</taxon>
    </lineage>
</organism>
<dbReference type="PANTHER" id="PTHR10953">
    <property type="entry name" value="UBIQUITIN-ACTIVATING ENZYME E1"/>
    <property type="match status" value="1"/>
</dbReference>
<dbReference type="InterPro" id="IPR035985">
    <property type="entry name" value="Ubiquitin-activating_enz"/>
</dbReference>